<dbReference type="Proteomes" id="UP001367030">
    <property type="component" value="Unassembled WGS sequence"/>
</dbReference>
<dbReference type="PANTHER" id="PTHR46577">
    <property type="entry name" value="HTH-TYPE TRANSCRIPTIONAL REGULATORY PROTEIN GABR"/>
    <property type="match status" value="1"/>
</dbReference>
<organism evidence="7 8">
    <name type="scientific">Variovorax robiniae</name>
    <dbReference type="NCBI Taxonomy" id="1836199"/>
    <lineage>
        <taxon>Bacteria</taxon>
        <taxon>Pseudomonadati</taxon>
        <taxon>Pseudomonadota</taxon>
        <taxon>Betaproteobacteria</taxon>
        <taxon>Burkholderiales</taxon>
        <taxon>Comamonadaceae</taxon>
        <taxon>Variovorax</taxon>
    </lineage>
</organism>
<dbReference type="InterPro" id="IPR051446">
    <property type="entry name" value="HTH_trans_reg/aminotransferase"/>
</dbReference>
<evidence type="ECO:0000313" key="7">
    <source>
        <dbReference type="EMBL" id="MEJ8859268.1"/>
    </source>
</evidence>
<dbReference type="PANTHER" id="PTHR46577:SF2">
    <property type="entry name" value="TRANSCRIPTIONAL REGULATORY PROTEIN"/>
    <property type="match status" value="1"/>
</dbReference>
<feature type="domain" description="HTH gntR-type" evidence="6">
    <location>
        <begin position="7"/>
        <end position="75"/>
    </location>
</feature>
<keyword evidence="3" id="KW-0805">Transcription regulation</keyword>
<dbReference type="Gene3D" id="1.10.10.10">
    <property type="entry name" value="Winged helix-like DNA-binding domain superfamily/Winged helix DNA-binding domain"/>
    <property type="match status" value="1"/>
</dbReference>
<dbReference type="Gene3D" id="3.90.1150.10">
    <property type="entry name" value="Aspartate Aminotransferase, domain 1"/>
    <property type="match status" value="1"/>
</dbReference>
<dbReference type="RefSeq" id="WP_340339310.1">
    <property type="nucleotide sequence ID" value="NZ_JBBKZS010000026.1"/>
</dbReference>
<proteinExistence type="inferred from homology"/>
<dbReference type="Gene3D" id="3.40.640.10">
    <property type="entry name" value="Type I PLP-dependent aspartate aminotransferase-like (Major domain)"/>
    <property type="match status" value="1"/>
</dbReference>
<dbReference type="InterPro" id="IPR015424">
    <property type="entry name" value="PyrdxlP-dep_Trfase"/>
</dbReference>
<protein>
    <submittedName>
        <fullName evidence="7">PLP-dependent aminotransferase family protein</fullName>
    </submittedName>
</protein>
<dbReference type="InterPro" id="IPR004839">
    <property type="entry name" value="Aminotransferase_I/II_large"/>
</dbReference>
<dbReference type="InterPro" id="IPR015422">
    <property type="entry name" value="PyrdxlP-dep_Trfase_small"/>
</dbReference>
<dbReference type="CDD" id="cd07377">
    <property type="entry name" value="WHTH_GntR"/>
    <property type="match status" value="1"/>
</dbReference>
<dbReference type="CDD" id="cd00609">
    <property type="entry name" value="AAT_like"/>
    <property type="match status" value="1"/>
</dbReference>
<keyword evidence="2" id="KW-0663">Pyridoxal phosphate</keyword>
<dbReference type="Pfam" id="PF00392">
    <property type="entry name" value="GntR"/>
    <property type="match status" value="1"/>
</dbReference>
<evidence type="ECO:0000256" key="2">
    <source>
        <dbReference type="ARBA" id="ARBA00022898"/>
    </source>
</evidence>
<dbReference type="EMBL" id="JBBKZS010000026">
    <property type="protein sequence ID" value="MEJ8859268.1"/>
    <property type="molecule type" value="Genomic_DNA"/>
</dbReference>
<dbReference type="InterPro" id="IPR015421">
    <property type="entry name" value="PyrdxlP-dep_Trfase_major"/>
</dbReference>
<evidence type="ECO:0000259" key="6">
    <source>
        <dbReference type="PROSITE" id="PS50949"/>
    </source>
</evidence>
<keyword evidence="7" id="KW-0032">Aminotransferase</keyword>
<dbReference type="InterPro" id="IPR036390">
    <property type="entry name" value="WH_DNA-bd_sf"/>
</dbReference>
<keyword evidence="5" id="KW-0804">Transcription</keyword>
<reference evidence="7 8" key="1">
    <citation type="submission" date="2024-03" db="EMBL/GenBank/DDBJ databases">
        <title>Novel species of the genus Variovorax.</title>
        <authorList>
            <person name="Liu Q."/>
            <person name="Xin Y.-H."/>
        </authorList>
    </citation>
    <scope>NUCLEOTIDE SEQUENCE [LARGE SCALE GENOMIC DNA]</scope>
    <source>
        <strain evidence="7 8">KACC 18901</strain>
    </source>
</reference>
<dbReference type="SUPFAM" id="SSF46785">
    <property type="entry name" value="Winged helix' DNA-binding domain"/>
    <property type="match status" value="1"/>
</dbReference>
<comment type="similarity">
    <text evidence="1">In the C-terminal section; belongs to the class-I pyridoxal-phosphate-dependent aminotransferase family.</text>
</comment>
<dbReference type="InterPro" id="IPR000524">
    <property type="entry name" value="Tscrpt_reg_HTH_GntR"/>
</dbReference>
<sequence length="481" mass="52109">MDSASPLKRYEALAADIEASIRSGTLRVGDRIPSVRRTGESRGVSASTVFQAYYLLEARGLIRARDRSGYYVAEGGSRAAPPEAELSSQPDGESVALDISEHVFSILEASMTREVVPFGSAFPSPLLFPLPRLGQILASAAKKLDPWSTVDDLTPGSVALRRQIALRYLANGVNVQADDIVITNGALEALNLCLGAVTKPGDSVIVESPTFYAALQALERMGLRAIEVPTHPREGIELDALEQAVVRHKPAACWLMTTFQNPLGSLMPTAKKRALVELLTRHGLPLIEDDVYAELYFGDKQPVPAKAFDTEDLVLHCSSFSKSLAPGYRIGWAAPGRFARDVARRKLTTTLNTSVPTQLALASYLERGGFDKHLRKLRQTLAMQQATFAQAVGHHFPEGTRATRPLGGYFMWVELPQQVNALELHRRALALGISIAPGPVFSATGGFAHHLRLNYGHAWDARSERALATLGRLAGECANGG</sequence>
<accession>A0ABU8XJN4</accession>
<keyword evidence="8" id="KW-1185">Reference proteome</keyword>
<comment type="caution">
    <text evidence="7">The sequence shown here is derived from an EMBL/GenBank/DDBJ whole genome shotgun (WGS) entry which is preliminary data.</text>
</comment>
<evidence type="ECO:0000256" key="5">
    <source>
        <dbReference type="ARBA" id="ARBA00023163"/>
    </source>
</evidence>
<dbReference type="GO" id="GO:0008483">
    <property type="term" value="F:transaminase activity"/>
    <property type="evidence" value="ECO:0007669"/>
    <property type="project" value="UniProtKB-KW"/>
</dbReference>
<evidence type="ECO:0000256" key="3">
    <source>
        <dbReference type="ARBA" id="ARBA00023015"/>
    </source>
</evidence>
<dbReference type="SUPFAM" id="SSF53383">
    <property type="entry name" value="PLP-dependent transferases"/>
    <property type="match status" value="1"/>
</dbReference>
<gene>
    <name evidence="7" type="ORF">WKW79_32200</name>
</gene>
<dbReference type="SMART" id="SM00345">
    <property type="entry name" value="HTH_GNTR"/>
    <property type="match status" value="1"/>
</dbReference>
<evidence type="ECO:0000256" key="4">
    <source>
        <dbReference type="ARBA" id="ARBA00023125"/>
    </source>
</evidence>
<dbReference type="PROSITE" id="PS50949">
    <property type="entry name" value="HTH_GNTR"/>
    <property type="match status" value="1"/>
</dbReference>
<dbReference type="Pfam" id="PF00155">
    <property type="entry name" value="Aminotran_1_2"/>
    <property type="match status" value="1"/>
</dbReference>
<name>A0ABU8XJN4_9BURK</name>
<keyword evidence="7" id="KW-0808">Transferase</keyword>
<dbReference type="InterPro" id="IPR036388">
    <property type="entry name" value="WH-like_DNA-bd_sf"/>
</dbReference>
<keyword evidence="4" id="KW-0238">DNA-binding</keyword>
<evidence type="ECO:0000256" key="1">
    <source>
        <dbReference type="ARBA" id="ARBA00005384"/>
    </source>
</evidence>
<evidence type="ECO:0000313" key="8">
    <source>
        <dbReference type="Proteomes" id="UP001367030"/>
    </source>
</evidence>